<dbReference type="InterPro" id="IPR015422">
    <property type="entry name" value="PyrdxlP-dep_Trfase_small"/>
</dbReference>
<comment type="catalytic activity">
    <reaction evidence="5">
        <text>L-allo-threonine = acetaldehyde + glycine</text>
        <dbReference type="Rhea" id="RHEA:26209"/>
        <dbReference type="ChEBI" id="CHEBI:15343"/>
        <dbReference type="ChEBI" id="CHEBI:57305"/>
        <dbReference type="ChEBI" id="CHEBI:58585"/>
        <dbReference type="EC" id="4.1.2.48"/>
    </reaction>
</comment>
<dbReference type="PANTHER" id="PTHR48097:SF5">
    <property type="entry name" value="LOW SPECIFICITY L-THREONINE ALDOLASE"/>
    <property type="match status" value="1"/>
</dbReference>
<evidence type="ECO:0000256" key="5">
    <source>
        <dbReference type="PIRNR" id="PIRNR038940"/>
    </source>
</evidence>
<comment type="subunit">
    <text evidence="3">Homotetramer.</text>
</comment>
<comment type="caution">
    <text evidence="7">The sequence shown here is derived from an EMBL/GenBank/DDBJ whole genome shotgun (WGS) entry which is preliminary data.</text>
</comment>
<evidence type="ECO:0000259" key="6">
    <source>
        <dbReference type="Pfam" id="PF01212"/>
    </source>
</evidence>
<proteinExistence type="inferred from homology"/>
<dbReference type="EC" id="4.1.2.48" evidence="5"/>
<comment type="similarity">
    <text evidence="2 5">Belongs to the threonine aldolase family.</text>
</comment>
<comment type="cofactor">
    <cofactor evidence="1 5">
        <name>pyridoxal 5'-phosphate</name>
        <dbReference type="ChEBI" id="CHEBI:597326"/>
    </cofactor>
</comment>
<keyword evidence="4 5" id="KW-0663">Pyridoxal phosphate</keyword>
<dbReference type="InterPro" id="IPR015421">
    <property type="entry name" value="PyrdxlP-dep_Trfase_major"/>
</dbReference>
<dbReference type="AlphaFoldDB" id="A0A916QPW8"/>
<dbReference type="InterPro" id="IPR001597">
    <property type="entry name" value="ArAA_b-elim_lyase/Thr_aldolase"/>
</dbReference>
<evidence type="ECO:0000313" key="7">
    <source>
        <dbReference type="EMBL" id="GGA05218.1"/>
    </source>
</evidence>
<evidence type="ECO:0000313" key="8">
    <source>
        <dbReference type="Proteomes" id="UP000628017"/>
    </source>
</evidence>
<dbReference type="Gene3D" id="3.90.1150.10">
    <property type="entry name" value="Aspartate Aminotransferase, domain 1"/>
    <property type="match status" value="1"/>
</dbReference>
<dbReference type="SUPFAM" id="SSF53383">
    <property type="entry name" value="PLP-dependent transferases"/>
    <property type="match status" value="1"/>
</dbReference>
<feature type="domain" description="Aromatic amino acid beta-eliminating lyase/threonine aldolase" evidence="6">
    <location>
        <begin position="3"/>
        <end position="290"/>
    </location>
</feature>
<reference evidence="7" key="1">
    <citation type="journal article" date="2014" name="Int. J. Syst. Evol. Microbiol.">
        <title>Complete genome sequence of Corynebacterium casei LMG S-19264T (=DSM 44701T), isolated from a smear-ripened cheese.</title>
        <authorList>
            <consortium name="US DOE Joint Genome Institute (JGI-PGF)"/>
            <person name="Walter F."/>
            <person name="Albersmeier A."/>
            <person name="Kalinowski J."/>
            <person name="Ruckert C."/>
        </authorList>
    </citation>
    <scope>NUCLEOTIDE SEQUENCE</scope>
    <source>
        <strain evidence="7">CGMCC 1.15880</strain>
    </source>
</reference>
<sequence>MYFASDNAAPAAPEVMEALGKANEGYASSYGNDEIMDRVTARIREIFEAPEAAVYLVSTGTTANALSLSVLTQPWQTVFCHRHSHIEEDECGAPEFFTGGAKLTLLEGADAKIDADQFRNRAESTGVLGVHNIQRGALSITNVTEMGTVYTVDEISRLCSTAKELGIGTHLDGARFTNALVALGCTPAEMTWKAGIDVVSFGGTKNGLMGVEAVIIFDPAKAWEFELRRKRGGHLFSKHRYLSAQMEAYLTDDLWLKLARQANAAAARLEAGLTRTNSFEMLHPRQANMLFCGMTRAAHERAQAGGAIYHPWPGNHPATGPSDEILTCRLVCSWSTTDAEIDEFLSLVQG</sequence>
<dbReference type="PIRSF" id="PIRSF038940">
    <property type="entry name" value="Low_specificity_LTA"/>
    <property type="match status" value="1"/>
</dbReference>
<dbReference type="GO" id="GO:0006567">
    <property type="term" value="P:L-threonine catabolic process"/>
    <property type="evidence" value="ECO:0007669"/>
    <property type="project" value="UniProtKB-UniRule"/>
</dbReference>
<comment type="catalytic activity">
    <reaction evidence="5">
        <text>L-threonine = acetaldehyde + glycine</text>
        <dbReference type="Rhea" id="RHEA:19625"/>
        <dbReference type="ChEBI" id="CHEBI:15343"/>
        <dbReference type="ChEBI" id="CHEBI:57305"/>
        <dbReference type="ChEBI" id="CHEBI:57926"/>
        <dbReference type="EC" id="4.1.2.48"/>
    </reaction>
</comment>
<comment type="function">
    <text evidence="5">Catalyzes the cleavage of L-allo-threonine and L-threonine to glycine and acetaldehyde.</text>
</comment>
<dbReference type="InterPro" id="IPR026273">
    <property type="entry name" value="Low_specificity_L-TA_bact"/>
</dbReference>
<accession>A0A916QPW8</accession>
<gene>
    <name evidence="7" type="ORF">GCM10011498_00890</name>
</gene>
<dbReference type="Pfam" id="PF01212">
    <property type="entry name" value="Beta_elim_lyase"/>
    <property type="match status" value="1"/>
</dbReference>
<evidence type="ECO:0000256" key="3">
    <source>
        <dbReference type="ARBA" id="ARBA00011881"/>
    </source>
</evidence>
<dbReference type="RefSeq" id="WP_188669851.1">
    <property type="nucleotide sequence ID" value="NZ_BMKA01000001.1"/>
</dbReference>
<dbReference type="GO" id="GO:0004793">
    <property type="term" value="F:threonine aldolase activity"/>
    <property type="evidence" value="ECO:0007669"/>
    <property type="project" value="UniProtKB-UniRule"/>
</dbReference>
<keyword evidence="5" id="KW-0456">Lyase</keyword>
<evidence type="ECO:0000256" key="2">
    <source>
        <dbReference type="ARBA" id="ARBA00006966"/>
    </source>
</evidence>
<evidence type="ECO:0000256" key="1">
    <source>
        <dbReference type="ARBA" id="ARBA00001933"/>
    </source>
</evidence>
<name>A0A916QPW8_9RHOB</name>
<organism evidence="7 8">
    <name type="scientific">Neptunicoccus cionae</name>
    <dbReference type="NCBI Taxonomy" id="2035344"/>
    <lineage>
        <taxon>Bacteria</taxon>
        <taxon>Pseudomonadati</taxon>
        <taxon>Pseudomonadota</taxon>
        <taxon>Alphaproteobacteria</taxon>
        <taxon>Rhodobacterales</taxon>
        <taxon>Paracoccaceae</taxon>
        <taxon>Neptunicoccus</taxon>
    </lineage>
</organism>
<dbReference type="Proteomes" id="UP000628017">
    <property type="component" value="Unassembled WGS sequence"/>
</dbReference>
<dbReference type="PANTHER" id="PTHR48097">
    <property type="entry name" value="L-THREONINE ALDOLASE-RELATED"/>
    <property type="match status" value="1"/>
</dbReference>
<reference evidence="7" key="2">
    <citation type="submission" date="2020-09" db="EMBL/GenBank/DDBJ databases">
        <authorList>
            <person name="Sun Q."/>
            <person name="Zhou Y."/>
        </authorList>
    </citation>
    <scope>NUCLEOTIDE SEQUENCE</scope>
    <source>
        <strain evidence="7">CGMCC 1.15880</strain>
    </source>
</reference>
<protein>
    <recommendedName>
        <fullName evidence="5">L-threonine aldolase</fullName>
        <ecNumber evidence="5">4.1.2.48</ecNumber>
    </recommendedName>
</protein>
<dbReference type="EMBL" id="BMKA01000001">
    <property type="protein sequence ID" value="GGA05218.1"/>
    <property type="molecule type" value="Genomic_DNA"/>
</dbReference>
<evidence type="ECO:0000256" key="4">
    <source>
        <dbReference type="ARBA" id="ARBA00022898"/>
    </source>
</evidence>
<keyword evidence="8" id="KW-1185">Reference proteome</keyword>
<dbReference type="InterPro" id="IPR015424">
    <property type="entry name" value="PyrdxlP-dep_Trfase"/>
</dbReference>
<dbReference type="Gene3D" id="3.40.640.10">
    <property type="entry name" value="Type I PLP-dependent aspartate aminotransferase-like (Major domain)"/>
    <property type="match status" value="1"/>
</dbReference>